<dbReference type="FunFam" id="2.20.25.100:FF:000001">
    <property type="entry name" value="40S ribosomal protein S27"/>
    <property type="match status" value="1"/>
</dbReference>
<dbReference type="GO" id="GO:0006412">
    <property type="term" value="P:translation"/>
    <property type="evidence" value="ECO:0007669"/>
    <property type="project" value="InterPro"/>
</dbReference>
<dbReference type="InterPro" id="IPR000592">
    <property type="entry name" value="Ribosomal_eS27"/>
</dbReference>
<dbReference type="PROSITE" id="PS01168">
    <property type="entry name" value="RIBOSOMAL_S27E"/>
    <property type="match status" value="1"/>
</dbReference>
<dbReference type="SUPFAM" id="SSF57829">
    <property type="entry name" value="Zn-binding ribosomal proteins"/>
    <property type="match status" value="1"/>
</dbReference>
<gene>
    <name evidence="6" type="ORF">IAR55_005029</name>
</gene>
<evidence type="ECO:0000256" key="5">
    <source>
        <dbReference type="RuleBase" id="RU000671"/>
    </source>
</evidence>
<dbReference type="GO" id="GO:0008270">
    <property type="term" value="F:zinc ion binding"/>
    <property type="evidence" value="ECO:0007669"/>
    <property type="project" value="UniProtKB-KW"/>
</dbReference>
<sequence length="151" mass="16559">MRFDLPPSLNLPFITTSLLPHTGLPGTRSVIRSRRSHASWTKICWSYCLAAHALKNHPADLCSSPRPIQTLAIDLLNRPADVQARTHKLKKVVPEPNSFFMDVKCPGCFAITTVFSHASTVVQCQGCATALCQPTGGKAKLTEGCSFRRKN</sequence>
<dbReference type="InterPro" id="IPR023407">
    <property type="entry name" value="Ribosomal_eS27_Zn-bd_dom_sf"/>
</dbReference>
<keyword evidence="4 5" id="KW-0687">Ribonucleoprotein</keyword>
<comment type="caution">
    <text evidence="6">The sequence shown here is derived from an EMBL/GenBank/DDBJ whole genome shotgun (WGS) entry which is preliminary data.</text>
</comment>
<dbReference type="HAMAP" id="MF_00371">
    <property type="entry name" value="Ribosomal_eS27"/>
    <property type="match status" value="1"/>
</dbReference>
<dbReference type="InterPro" id="IPR011332">
    <property type="entry name" value="Ribosomal_zn-bd"/>
</dbReference>
<dbReference type="GO" id="GO:1990904">
    <property type="term" value="C:ribonucleoprotein complex"/>
    <property type="evidence" value="ECO:0007669"/>
    <property type="project" value="UniProtKB-KW"/>
</dbReference>
<evidence type="ECO:0000256" key="2">
    <source>
        <dbReference type="ARBA" id="ARBA00022833"/>
    </source>
</evidence>
<dbReference type="AlphaFoldDB" id="A0AAW0YNK1"/>
<evidence type="ECO:0000313" key="6">
    <source>
        <dbReference type="EMBL" id="KAK8849694.1"/>
    </source>
</evidence>
<evidence type="ECO:0000256" key="4">
    <source>
        <dbReference type="ARBA" id="ARBA00023274"/>
    </source>
</evidence>
<comment type="cofactor">
    <cofactor evidence="5">
        <name>Zn(2+)</name>
        <dbReference type="ChEBI" id="CHEBI:29105"/>
    </cofactor>
    <text evidence="5">Binds 1 zinc ion per subunit.</text>
</comment>
<dbReference type="EMBL" id="JBCAWK010000009">
    <property type="protein sequence ID" value="KAK8849694.1"/>
    <property type="molecule type" value="Genomic_DNA"/>
</dbReference>
<evidence type="ECO:0000256" key="1">
    <source>
        <dbReference type="ARBA" id="ARBA00010919"/>
    </source>
</evidence>
<dbReference type="Gene3D" id="2.20.25.100">
    <property type="entry name" value="Zn-binding ribosomal proteins"/>
    <property type="match status" value="1"/>
</dbReference>
<keyword evidence="5" id="KW-0479">Metal-binding</keyword>
<dbReference type="GO" id="GO:0003735">
    <property type="term" value="F:structural constituent of ribosome"/>
    <property type="evidence" value="ECO:0007669"/>
    <property type="project" value="InterPro"/>
</dbReference>
<dbReference type="GeneID" id="92182287"/>
<keyword evidence="7" id="KW-1185">Reference proteome</keyword>
<organism evidence="6 7">
    <name type="scientific">Kwoniella newhampshirensis</name>
    <dbReference type="NCBI Taxonomy" id="1651941"/>
    <lineage>
        <taxon>Eukaryota</taxon>
        <taxon>Fungi</taxon>
        <taxon>Dikarya</taxon>
        <taxon>Basidiomycota</taxon>
        <taxon>Agaricomycotina</taxon>
        <taxon>Tremellomycetes</taxon>
        <taxon>Tremellales</taxon>
        <taxon>Cryptococcaceae</taxon>
        <taxon>Kwoniella</taxon>
    </lineage>
</organism>
<proteinExistence type="inferred from homology"/>
<accession>A0AAW0YNK1</accession>
<dbReference type="RefSeq" id="XP_066801582.1">
    <property type="nucleotide sequence ID" value="XM_066948123.1"/>
</dbReference>
<dbReference type="GO" id="GO:0005840">
    <property type="term" value="C:ribosome"/>
    <property type="evidence" value="ECO:0007669"/>
    <property type="project" value="UniProtKB-KW"/>
</dbReference>
<reference evidence="6 7" key="1">
    <citation type="journal article" date="2024" name="bioRxiv">
        <title>Comparative genomics of Cryptococcus and Kwoniella reveals pathogenesis evolution and contrasting karyotype dynamics via intercentromeric recombination or chromosome fusion.</title>
        <authorList>
            <person name="Coelho M.A."/>
            <person name="David-Palma M."/>
            <person name="Shea T."/>
            <person name="Bowers K."/>
            <person name="McGinley-Smith S."/>
            <person name="Mohammad A.W."/>
            <person name="Gnirke A."/>
            <person name="Yurkov A.M."/>
            <person name="Nowrousian M."/>
            <person name="Sun S."/>
            <person name="Cuomo C.A."/>
            <person name="Heitman J."/>
        </authorList>
    </citation>
    <scope>NUCLEOTIDE SEQUENCE [LARGE SCALE GENOMIC DNA]</scope>
    <source>
        <strain evidence="6 7">CBS 13917</strain>
    </source>
</reference>
<dbReference type="Pfam" id="PF01667">
    <property type="entry name" value="Ribosomal_S27e"/>
    <property type="match status" value="1"/>
</dbReference>
<dbReference type="KEGG" id="kne:92182287"/>
<comment type="similarity">
    <text evidence="1 5">Belongs to the eukaryotic ribosomal protein eS27 family.</text>
</comment>
<keyword evidence="5" id="KW-0863">Zinc-finger</keyword>
<evidence type="ECO:0000313" key="7">
    <source>
        <dbReference type="Proteomes" id="UP001388673"/>
    </source>
</evidence>
<dbReference type="Proteomes" id="UP001388673">
    <property type="component" value="Unassembled WGS sequence"/>
</dbReference>
<keyword evidence="2 5" id="KW-0862">Zinc</keyword>
<keyword evidence="3 5" id="KW-0689">Ribosomal protein</keyword>
<name>A0AAW0YNK1_9TREE</name>
<dbReference type="PANTHER" id="PTHR11594">
    <property type="entry name" value="40S RIBOSOMAL PROTEIN S27"/>
    <property type="match status" value="1"/>
</dbReference>
<protein>
    <recommendedName>
        <fullName evidence="5">40S ribosomal protein S27</fullName>
    </recommendedName>
</protein>
<evidence type="ECO:0000256" key="3">
    <source>
        <dbReference type="ARBA" id="ARBA00022980"/>
    </source>
</evidence>